<protein>
    <submittedName>
        <fullName evidence="2">Uncharacterized protein</fullName>
    </submittedName>
</protein>
<comment type="caution">
    <text evidence="2">The sequence shown here is derived from an EMBL/GenBank/DDBJ whole genome shotgun (WGS) entry which is preliminary data.</text>
</comment>
<dbReference type="EMBL" id="WHWC01000007">
    <property type="protein sequence ID" value="KAG8379410.1"/>
    <property type="molecule type" value="Genomic_DNA"/>
</dbReference>
<name>A0AAV6XK38_9LAMI</name>
<dbReference type="AlphaFoldDB" id="A0AAV6XK38"/>
<dbReference type="Proteomes" id="UP000826271">
    <property type="component" value="Unassembled WGS sequence"/>
</dbReference>
<dbReference type="Pfam" id="PF08284">
    <property type="entry name" value="RVP_2"/>
    <property type="match status" value="1"/>
</dbReference>
<gene>
    <name evidence="2" type="ORF">BUALT_Bualt07G0085600</name>
</gene>
<evidence type="ECO:0000313" key="3">
    <source>
        <dbReference type="Proteomes" id="UP000826271"/>
    </source>
</evidence>
<feature type="region of interest" description="Disordered" evidence="1">
    <location>
        <begin position="250"/>
        <end position="274"/>
    </location>
</feature>
<dbReference type="Gene3D" id="2.40.70.10">
    <property type="entry name" value="Acid Proteases"/>
    <property type="match status" value="1"/>
</dbReference>
<evidence type="ECO:0000313" key="2">
    <source>
        <dbReference type="EMBL" id="KAG8379410.1"/>
    </source>
</evidence>
<keyword evidence="3" id="KW-1185">Reference proteome</keyword>
<proteinExistence type="predicted"/>
<feature type="compositionally biased region" description="Polar residues" evidence="1">
    <location>
        <begin position="263"/>
        <end position="274"/>
    </location>
</feature>
<dbReference type="CDD" id="cd00303">
    <property type="entry name" value="retropepsin_like"/>
    <property type="match status" value="1"/>
</dbReference>
<sequence length="274" mass="30565">MIMTQEEEEAYSLDIEDLDTCTDAPHSEDMTISINAISSNTDINTLRIKGLVKNSSIHILIDSGSTHCFLDETVANQLGCTMEITNPMLSVADGNKMISRTFCPKFSWEIQGTKFTYPMRIIKLGGCDVVLGGDWLRLHSPVEFDYHKMKFTICKNGKKFTMKAITESAELQLLSGRPSENLDHPIEVKSSRWIKGFQNKLGLKELNNDGVLKAANDDVLIKGRTKENDDVLARNLKESNGEEIRKINGSNAASSKQHLELLNSENIPQNSTLT</sequence>
<reference evidence="2" key="1">
    <citation type="submission" date="2019-10" db="EMBL/GenBank/DDBJ databases">
        <authorList>
            <person name="Zhang R."/>
            <person name="Pan Y."/>
            <person name="Wang J."/>
            <person name="Ma R."/>
            <person name="Yu S."/>
        </authorList>
    </citation>
    <scope>NUCLEOTIDE SEQUENCE</scope>
    <source>
        <strain evidence="2">LA-IB0</strain>
        <tissue evidence="2">Leaf</tissue>
    </source>
</reference>
<organism evidence="2 3">
    <name type="scientific">Buddleja alternifolia</name>
    <dbReference type="NCBI Taxonomy" id="168488"/>
    <lineage>
        <taxon>Eukaryota</taxon>
        <taxon>Viridiplantae</taxon>
        <taxon>Streptophyta</taxon>
        <taxon>Embryophyta</taxon>
        <taxon>Tracheophyta</taxon>
        <taxon>Spermatophyta</taxon>
        <taxon>Magnoliopsida</taxon>
        <taxon>eudicotyledons</taxon>
        <taxon>Gunneridae</taxon>
        <taxon>Pentapetalae</taxon>
        <taxon>asterids</taxon>
        <taxon>lamiids</taxon>
        <taxon>Lamiales</taxon>
        <taxon>Scrophulariaceae</taxon>
        <taxon>Buddlejeae</taxon>
        <taxon>Buddleja</taxon>
    </lineage>
</organism>
<accession>A0AAV6XK38</accession>
<evidence type="ECO:0000256" key="1">
    <source>
        <dbReference type="SAM" id="MobiDB-lite"/>
    </source>
</evidence>
<dbReference type="SUPFAM" id="SSF50630">
    <property type="entry name" value="Acid proteases"/>
    <property type="match status" value="1"/>
</dbReference>
<dbReference type="InterPro" id="IPR021109">
    <property type="entry name" value="Peptidase_aspartic_dom_sf"/>
</dbReference>